<dbReference type="InterPro" id="IPR022357">
    <property type="entry name" value="MIP_CS"/>
</dbReference>
<keyword evidence="4 7" id="KW-1133">Transmembrane helix</keyword>
<comment type="caution">
    <text evidence="9">The sequence shown here is derived from an EMBL/GenBank/DDBJ whole genome shotgun (WGS) entry which is preliminary data.</text>
</comment>
<feature type="transmembrane region" description="Helical" evidence="7">
    <location>
        <begin position="241"/>
        <end position="262"/>
    </location>
</feature>
<feature type="transmembrane region" description="Helical" evidence="7">
    <location>
        <begin position="314"/>
        <end position="337"/>
    </location>
</feature>
<protein>
    <submittedName>
        <fullName evidence="9">Major intrinsic protein</fullName>
    </submittedName>
</protein>
<accession>W7U3S4</accession>
<keyword evidence="5 7" id="KW-0472">Membrane</keyword>
<evidence type="ECO:0000256" key="4">
    <source>
        <dbReference type="ARBA" id="ARBA00022989"/>
    </source>
</evidence>
<evidence type="ECO:0000256" key="7">
    <source>
        <dbReference type="SAM" id="Phobius"/>
    </source>
</evidence>
<feature type="transmembrane region" description="Helical" evidence="7">
    <location>
        <begin position="400"/>
        <end position="421"/>
    </location>
</feature>
<evidence type="ECO:0000256" key="8">
    <source>
        <dbReference type="SAM" id="SignalP"/>
    </source>
</evidence>
<gene>
    <name evidence="9" type="ORF">Naga_100015g59</name>
</gene>
<keyword evidence="3 6" id="KW-0812">Transmembrane</keyword>
<dbReference type="EMBL" id="AZIL01000430">
    <property type="protein sequence ID" value="EWM27571.1"/>
    <property type="molecule type" value="Genomic_DNA"/>
</dbReference>
<name>W7U3S4_9STRA</name>
<feature type="transmembrane region" description="Helical" evidence="7">
    <location>
        <begin position="433"/>
        <end position="452"/>
    </location>
</feature>
<dbReference type="InterPro" id="IPR000425">
    <property type="entry name" value="MIP"/>
</dbReference>
<feature type="transmembrane region" description="Helical" evidence="7">
    <location>
        <begin position="289"/>
        <end position="308"/>
    </location>
</feature>
<comment type="similarity">
    <text evidence="6">Belongs to the MIP/aquaporin (TC 1.A.8) family.</text>
</comment>
<reference evidence="9 10" key="1">
    <citation type="journal article" date="2014" name="Mol. Plant">
        <title>Chromosome Scale Genome Assembly and Transcriptome Profiling of Nannochloropsis gaditana in Nitrogen Depletion.</title>
        <authorList>
            <person name="Corteggiani Carpinelli E."/>
            <person name="Telatin A."/>
            <person name="Vitulo N."/>
            <person name="Forcato C."/>
            <person name="D'Angelo M."/>
            <person name="Schiavon R."/>
            <person name="Vezzi A."/>
            <person name="Giacometti G.M."/>
            <person name="Morosinotto T."/>
            <person name="Valle G."/>
        </authorList>
    </citation>
    <scope>NUCLEOTIDE SEQUENCE [LARGE SCALE GENOMIC DNA]</scope>
    <source>
        <strain evidence="9 10">B-31</strain>
    </source>
</reference>
<feature type="chain" id="PRO_5013153093" evidence="8">
    <location>
        <begin position="16"/>
        <end position="453"/>
    </location>
</feature>
<dbReference type="PRINTS" id="PR00783">
    <property type="entry name" value="MINTRINSICP"/>
</dbReference>
<dbReference type="AlphaFoldDB" id="W7U3S4"/>
<keyword evidence="10" id="KW-1185">Reference proteome</keyword>
<organism evidence="9 10">
    <name type="scientific">Nannochloropsis gaditana</name>
    <dbReference type="NCBI Taxonomy" id="72520"/>
    <lineage>
        <taxon>Eukaryota</taxon>
        <taxon>Sar</taxon>
        <taxon>Stramenopiles</taxon>
        <taxon>Ochrophyta</taxon>
        <taxon>Eustigmatophyceae</taxon>
        <taxon>Eustigmatales</taxon>
        <taxon>Monodopsidaceae</taxon>
        <taxon>Nannochloropsis</taxon>
    </lineage>
</organism>
<evidence type="ECO:0000256" key="5">
    <source>
        <dbReference type="ARBA" id="ARBA00023136"/>
    </source>
</evidence>
<dbReference type="PANTHER" id="PTHR19139">
    <property type="entry name" value="AQUAPORIN TRANSPORTER"/>
    <property type="match status" value="1"/>
</dbReference>
<evidence type="ECO:0000256" key="1">
    <source>
        <dbReference type="ARBA" id="ARBA00004141"/>
    </source>
</evidence>
<sequence length="453" mass="46914">MRCLWFETMLGLALAQSTATSNLRLRRSIVVKDSFHRSYCSKVESATSFSGLSLSKISAGVDQPKNAPLIMETLGTTIITVTAGLLGKADMSPGLKALGVAAVLMPLIHAGARVSGANYNPSISVALLLLGKMPPAQCLFYISCQLVGALIGGVLTKVLLPQGAMDPSSVGTIATCVPEALFSFALILTALQTTVSKSQSRNSFFGSAISIVVFLGVAFGAGMNPAVAGGLFAGAGHQKGLLARTILPLIMTFPAAFFFRLTDIDETYAREMGLVPSVSAAFVRAYGPYLIELVGSFLLTTTIGLALVTKNLPIPLAAGLALTFLAFGSGYVSGAHLNPAVSLGVYLRNARRIRMQKLAGYASIQVLGALASGAMLRYVVGAGALEGRYSVPRAVISCGQAFAVEALFTCMMVSTILHINASTGYQGNQCNGLVVGLALMGGLLITDVVGGGC</sequence>
<evidence type="ECO:0000256" key="3">
    <source>
        <dbReference type="ARBA" id="ARBA00022692"/>
    </source>
</evidence>
<feature type="signal peptide" evidence="8">
    <location>
        <begin position="1"/>
        <end position="15"/>
    </location>
</feature>
<evidence type="ECO:0000313" key="9">
    <source>
        <dbReference type="EMBL" id="EWM27571.1"/>
    </source>
</evidence>
<evidence type="ECO:0000256" key="2">
    <source>
        <dbReference type="ARBA" id="ARBA00022448"/>
    </source>
</evidence>
<proteinExistence type="inferred from homology"/>
<keyword evidence="2 6" id="KW-0813">Transport</keyword>
<evidence type="ECO:0000256" key="6">
    <source>
        <dbReference type="RuleBase" id="RU000477"/>
    </source>
</evidence>
<feature type="transmembrane region" description="Helical" evidence="7">
    <location>
        <begin position="172"/>
        <end position="191"/>
    </location>
</feature>
<dbReference type="InterPro" id="IPR023271">
    <property type="entry name" value="Aquaporin-like"/>
</dbReference>
<dbReference type="GO" id="GO:0015250">
    <property type="term" value="F:water channel activity"/>
    <property type="evidence" value="ECO:0007669"/>
    <property type="project" value="TreeGrafter"/>
</dbReference>
<feature type="transmembrane region" description="Helical" evidence="7">
    <location>
        <begin position="203"/>
        <end position="221"/>
    </location>
</feature>
<dbReference type="Gene3D" id="1.20.1080.10">
    <property type="entry name" value="Glycerol uptake facilitator protein"/>
    <property type="match status" value="2"/>
</dbReference>
<dbReference type="OrthoDB" id="3222at2759"/>
<dbReference type="SUPFAM" id="SSF81338">
    <property type="entry name" value="Aquaporin-like"/>
    <property type="match status" value="2"/>
</dbReference>
<dbReference type="Proteomes" id="UP000019335">
    <property type="component" value="Chromosome 6"/>
</dbReference>
<comment type="subcellular location">
    <subcellularLocation>
        <location evidence="1">Membrane</location>
        <topology evidence="1">Multi-pass membrane protein</topology>
    </subcellularLocation>
</comment>
<keyword evidence="8" id="KW-0732">Signal</keyword>
<dbReference type="Pfam" id="PF00230">
    <property type="entry name" value="MIP"/>
    <property type="match status" value="2"/>
</dbReference>
<feature type="transmembrane region" description="Helical" evidence="7">
    <location>
        <begin position="138"/>
        <end position="160"/>
    </location>
</feature>
<dbReference type="PANTHER" id="PTHR19139:SF284">
    <property type="entry name" value="AQUAPORIN"/>
    <property type="match status" value="1"/>
</dbReference>
<feature type="transmembrane region" description="Helical" evidence="7">
    <location>
        <begin position="358"/>
        <end position="380"/>
    </location>
</feature>
<dbReference type="InterPro" id="IPR034294">
    <property type="entry name" value="Aquaporin_transptr"/>
</dbReference>
<evidence type="ECO:0000313" key="10">
    <source>
        <dbReference type="Proteomes" id="UP000019335"/>
    </source>
</evidence>
<dbReference type="GO" id="GO:0005886">
    <property type="term" value="C:plasma membrane"/>
    <property type="evidence" value="ECO:0007669"/>
    <property type="project" value="TreeGrafter"/>
</dbReference>
<dbReference type="PROSITE" id="PS00221">
    <property type="entry name" value="MIP"/>
    <property type="match status" value="2"/>
</dbReference>